<evidence type="ECO:0008006" key="4">
    <source>
        <dbReference type="Google" id="ProtNLM"/>
    </source>
</evidence>
<accession>A0ABR5YB09</accession>
<feature type="transmembrane region" description="Helical" evidence="1">
    <location>
        <begin position="263"/>
        <end position="281"/>
    </location>
</feature>
<feature type="transmembrane region" description="Helical" evidence="1">
    <location>
        <begin position="5"/>
        <end position="23"/>
    </location>
</feature>
<comment type="caution">
    <text evidence="2">The sequence shown here is derived from an EMBL/GenBank/DDBJ whole genome shotgun (WGS) entry which is preliminary data.</text>
</comment>
<feature type="transmembrane region" description="Helical" evidence="1">
    <location>
        <begin position="29"/>
        <end position="46"/>
    </location>
</feature>
<feature type="transmembrane region" description="Helical" evidence="1">
    <location>
        <begin position="359"/>
        <end position="385"/>
    </location>
</feature>
<proteinExistence type="predicted"/>
<feature type="transmembrane region" description="Helical" evidence="1">
    <location>
        <begin position="293"/>
        <end position="313"/>
    </location>
</feature>
<name>A0ABR5YB09_9SPHN</name>
<dbReference type="RefSeq" id="WP_066693465.1">
    <property type="nucleotide sequence ID" value="NZ_CP117028.1"/>
</dbReference>
<keyword evidence="1" id="KW-0812">Transmembrane</keyword>
<organism evidence="2 3">
    <name type="scientific">Sphingomonas hankookensis</name>
    <dbReference type="NCBI Taxonomy" id="563996"/>
    <lineage>
        <taxon>Bacteria</taxon>
        <taxon>Pseudomonadati</taxon>
        <taxon>Pseudomonadota</taxon>
        <taxon>Alphaproteobacteria</taxon>
        <taxon>Sphingomonadales</taxon>
        <taxon>Sphingomonadaceae</taxon>
        <taxon>Sphingomonas</taxon>
    </lineage>
</organism>
<feature type="transmembrane region" description="Helical" evidence="1">
    <location>
        <begin position="221"/>
        <end position="243"/>
    </location>
</feature>
<evidence type="ECO:0000313" key="2">
    <source>
        <dbReference type="EMBL" id="KZE10019.1"/>
    </source>
</evidence>
<feature type="transmembrane region" description="Helical" evidence="1">
    <location>
        <begin position="55"/>
        <end position="71"/>
    </location>
</feature>
<feature type="transmembrane region" description="Helical" evidence="1">
    <location>
        <begin position="77"/>
        <end position="97"/>
    </location>
</feature>
<dbReference type="Proteomes" id="UP000076609">
    <property type="component" value="Unassembled WGS sequence"/>
</dbReference>
<keyword evidence="1" id="KW-1133">Transmembrane helix</keyword>
<reference evidence="3" key="1">
    <citation type="submission" date="2016-01" db="EMBL/GenBank/DDBJ databases">
        <title>Draft genome of Chromobacterium sp. F49.</title>
        <authorList>
            <person name="Hong K.W."/>
        </authorList>
    </citation>
    <scope>NUCLEOTIDE SEQUENCE [LARGE SCALE GENOMIC DNA]</scope>
    <source>
        <strain evidence="3">CN3</strain>
    </source>
</reference>
<feature type="transmembrane region" description="Helical" evidence="1">
    <location>
        <begin position="139"/>
        <end position="157"/>
    </location>
</feature>
<dbReference type="EMBL" id="LQQO01000051">
    <property type="protein sequence ID" value="KZE10019.1"/>
    <property type="molecule type" value="Genomic_DNA"/>
</dbReference>
<evidence type="ECO:0000313" key="3">
    <source>
        <dbReference type="Proteomes" id="UP000076609"/>
    </source>
</evidence>
<sequence>MRLSFLLKIAATVGLVLLFHGLFPDGFEGARVGGLAAVWLVLLVAVRRDVARSRRAWVALGGAAVFAGMLVDDPGPLPWVLFWAVLSVAALIPRVAAFDDAWRWAMRLLVQGLSTPFALPFDLRRMGGVRGRGLSPVRIAATLALPVIGGTLFLVLFAQANPLIENVFYNVALPEPWQLGLWAAVAAMAWPAFRPRAAAIRWAARLPDPEPRMPGTSLPSVLLALGLFNLLFAVQNALDIAFLWSGAGLPEGVSAADYAHRGAYPLIATALLAGVLALAMLRPGSESAGNRWARRLVTLWVAQNLVLVASSVLRTTRYIDESMLTAWRIAALLWMGLVALGLVLIAWRILRAKSARWLLNANAVAAGLVLSVCATVDLGATAAAFNVDAQRPEAVDLCYLRHVGDGALLPMIKLEQRLMDAATRERVRFIRQTLFADLLWRQTHWGSWTPRGARRLSAARAALGREVARPVDPRLRFCDGSLPNEVQS</sequence>
<feature type="transmembrane region" description="Helical" evidence="1">
    <location>
        <begin position="177"/>
        <end position="193"/>
    </location>
</feature>
<dbReference type="Pfam" id="PF13687">
    <property type="entry name" value="DUF4153"/>
    <property type="match status" value="1"/>
</dbReference>
<feature type="transmembrane region" description="Helical" evidence="1">
    <location>
        <begin position="325"/>
        <end position="347"/>
    </location>
</feature>
<keyword evidence="1" id="KW-0472">Membrane</keyword>
<evidence type="ECO:0000256" key="1">
    <source>
        <dbReference type="SAM" id="Phobius"/>
    </source>
</evidence>
<protein>
    <recommendedName>
        <fullName evidence="4">DUF4173 domain-containing protein</fullName>
    </recommendedName>
</protein>
<gene>
    <name evidence="2" type="ORF">AVT10_17515</name>
</gene>
<keyword evidence="3" id="KW-1185">Reference proteome</keyword>
<dbReference type="InterPro" id="IPR025291">
    <property type="entry name" value="DUF4153"/>
</dbReference>